<feature type="chain" id="PRO_5038984276" description="Solute-binding protein family 5 domain-containing protein" evidence="1">
    <location>
        <begin position="26"/>
        <end position="532"/>
    </location>
</feature>
<sequence length="532" mass="58015">MNSTSRPGRAPAALLAMLAALLVLSGCGGTNESRAETSAATSGGGSEAGDVLRIPFLADMSVPDPDVFYDIEGNAVILSAYEGLLRYAPGSTKIVGALAEDWKVSKDRRTYTFALRDGVEFHSGAPMDAQAVKASLQRRLDVDQAPAYMLKDVERISTPDDSTVVIRLKQVVNPFLHYMASSWGPKIIGPAAIEENAGEDFGQEWMQTHADGTGPYELTGFERGRQYTLTRNEGYWGEKARMKTVLAKIVPDVGTQRLQITNGDLDVITHAFPASELESLEAGSDLEVLRENSFLRLLLYVNTHKAPFDDPEVRRGLRSAIDIEQLVAEGYAGTATASTGPYPPEILSDQPELPYAPDPAAAKAAADRAASREIVLGYSADESGVLRRVSELLQAKLAAAGYQVTLREVQLPQVYGYVEDLPNAPDLLLQTNTPDAAHPDTWARIVFESSGGLNFLGHSDKQIDARLEQALTASERRADELYREVGERVLDSDSMFFLGDLRDVMVVRSDITGIEHTPAYPWTLDLAKLERR</sequence>
<evidence type="ECO:0000313" key="3">
    <source>
        <dbReference type="EMBL" id="CAA9464561.1"/>
    </source>
</evidence>
<organism evidence="3">
    <name type="scientific">uncultured Solirubrobacteraceae bacterium</name>
    <dbReference type="NCBI Taxonomy" id="1162706"/>
    <lineage>
        <taxon>Bacteria</taxon>
        <taxon>Bacillati</taxon>
        <taxon>Actinomycetota</taxon>
        <taxon>Thermoleophilia</taxon>
        <taxon>Solirubrobacterales</taxon>
        <taxon>Solirubrobacteraceae</taxon>
        <taxon>environmental samples</taxon>
    </lineage>
</organism>
<dbReference type="GO" id="GO:1904680">
    <property type="term" value="F:peptide transmembrane transporter activity"/>
    <property type="evidence" value="ECO:0007669"/>
    <property type="project" value="TreeGrafter"/>
</dbReference>
<name>A0A6J4RBM5_9ACTN</name>
<dbReference type="Pfam" id="PF00496">
    <property type="entry name" value="SBP_bac_5"/>
    <property type="match status" value="1"/>
</dbReference>
<dbReference type="InterPro" id="IPR000914">
    <property type="entry name" value="SBP_5_dom"/>
</dbReference>
<dbReference type="GO" id="GO:0042597">
    <property type="term" value="C:periplasmic space"/>
    <property type="evidence" value="ECO:0007669"/>
    <property type="project" value="UniProtKB-ARBA"/>
</dbReference>
<accession>A0A6J4RBM5</accession>
<dbReference type="PANTHER" id="PTHR30290">
    <property type="entry name" value="PERIPLASMIC BINDING COMPONENT OF ABC TRANSPORTER"/>
    <property type="match status" value="1"/>
</dbReference>
<keyword evidence="1" id="KW-0732">Signal</keyword>
<gene>
    <name evidence="3" type="ORF">AVDCRST_MAG38-584</name>
</gene>
<dbReference type="InterPro" id="IPR039424">
    <property type="entry name" value="SBP_5"/>
</dbReference>
<dbReference type="AlphaFoldDB" id="A0A6J4RBM5"/>
<dbReference type="Gene3D" id="3.10.105.10">
    <property type="entry name" value="Dipeptide-binding Protein, Domain 3"/>
    <property type="match status" value="1"/>
</dbReference>
<dbReference type="PROSITE" id="PS51257">
    <property type="entry name" value="PROKAR_LIPOPROTEIN"/>
    <property type="match status" value="1"/>
</dbReference>
<dbReference type="GO" id="GO:0043190">
    <property type="term" value="C:ATP-binding cassette (ABC) transporter complex"/>
    <property type="evidence" value="ECO:0007669"/>
    <property type="project" value="InterPro"/>
</dbReference>
<reference evidence="3" key="1">
    <citation type="submission" date="2020-02" db="EMBL/GenBank/DDBJ databases">
        <authorList>
            <person name="Meier V. D."/>
        </authorList>
    </citation>
    <scope>NUCLEOTIDE SEQUENCE</scope>
    <source>
        <strain evidence="3">AVDCRST_MAG38</strain>
    </source>
</reference>
<dbReference type="SUPFAM" id="SSF53850">
    <property type="entry name" value="Periplasmic binding protein-like II"/>
    <property type="match status" value="1"/>
</dbReference>
<protein>
    <recommendedName>
        <fullName evidence="2">Solute-binding protein family 5 domain-containing protein</fullName>
    </recommendedName>
</protein>
<feature type="domain" description="Solute-binding protein family 5" evidence="2">
    <location>
        <begin position="93"/>
        <end position="446"/>
    </location>
</feature>
<dbReference type="CDD" id="cd08512">
    <property type="entry name" value="PBP2_NikA_DppA_OppA_like_7"/>
    <property type="match status" value="1"/>
</dbReference>
<dbReference type="PIRSF" id="PIRSF002741">
    <property type="entry name" value="MppA"/>
    <property type="match status" value="1"/>
</dbReference>
<dbReference type="Gene3D" id="3.90.76.10">
    <property type="entry name" value="Dipeptide-binding Protein, Domain 1"/>
    <property type="match status" value="1"/>
</dbReference>
<dbReference type="Gene3D" id="3.40.190.10">
    <property type="entry name" value="Periplasmic binding protein-like II"/>
    <property type="match status" value="1"/>
</dbReference>
<dbReference type="InterPro" id="IPR030678">
    <property type="entry name" value="Peptide/Ni-bd"/>
</dbReference>
<proteinExistence type="predicted"/>
<feature type="signal peptide" evidence="1">
    <location>
        <begin position="1"/>
        <end position="25"/>
    </location>
</feature>
<dbReference type="EMBL" id="CADCVJ010000035">
    <property type="protein sequence ID" value="CAA9464561.1"/>
    <property type="molecule type" value="Genomic_DNA"/>
</dbReference>
<evidence type="ECO:0000256" key="1">
    <source>
        <dbReference type="SAM" id="SignalP"/>
    </source>
</evidence>
<evidence type="ECO:0000259" key="2">
    <source>
        <dbReference type="Pfam" id="PF00496"/>
    </source>
</evidence>
<dbReference type="GO" id="GO:0015833">
    <property type="term" value="P:peptide transport"/>
    <property type="evidence" value="ECO:0007669"/>
    <property type="project" value="TreeGrafter"/>
</dbReference>